<proteinExistence type="predicted"/>
<dbReference type="AlphaFoldDB" id="A0A1R2BD04"/>
<evidence type="ECO:0000313" key="1">
    <source>
        <dbReference type="EMBL" id="OMJ74662.1"/>
    </source>
</evidence>
<name>A0A1R2BD04_9CILI</name>
<reference evidence="1 2" key="1">
    <citation type="submission" date="2016-11" db="EMBL/GenBank/DDBJ databases">
        <title>The macronuclear genome of Stentor coeruleus: a giant cell with tiny introns.</title>
        <authorList>
            <person name="Slabodnick M."/>
            <person name="Ruby J.G."/>
            <person name="Reiff S.B."/>
            <person name="Swart E.C."/>
            <person name="Gosai S."/>
            <person name="Prabakaran S."/>
            <person name="Witkowska E."/>
            <person name="Larue G.E."/>
            <person name="Fisher S."/>
            <person name="Freeman R.M."/>
            <person name="Gunawardena J."/>
            <person name="Chu W."/>
            <person name="Stover N.A."/>
            <person name="Gregory B.D."/>
            <person name="Nowacki M."/>
            <person name="Derisi J."/>
            <person name="Roy S.W."/>
            <person name="Marshall W.F."/>
            <person name="Sood P."/>
        </authorList>
    </citation>
    <scope>NUCLEOTIDE SEQUENCE [LARGE SCALE GENOMIC DNA]</scope>
    <source>
        <strain evidence="1">WM001</strain>
    </source>
</reference>
<dbReference type="Proteomes" id="UP000187209">
    <property type="component" value="Unassembled WGS sequence"/>
</dbReference>
<dbReference type="EMBL" id="MPUH01000737">
    <property type="protein sequence ID" value="OMJ74662.1"/>
    <property type="molecule type" value="Genomic_DNA"/>
</dbReference>
<evidence type="ECO:0000313" key="2">
    <source>
        <dbReference type="Proteomes" id="UP000187209"/>
    </source>
</evidence>
<organism evidence="1 2">
    <name type="scientific">Stentor coeruleus</name>
    <dbReference type="NCBI Taxonomy" id="5963"/>
    <lineage>
        <taxon>Eukaryota</taxon>
        <taxon>Sar</taxon>
        <taxon>Alveolata</taxon>
        <taxon>Ciliophora</taxon>
        <taxon>Postciliodesmatophora</taxon>
        <taxon>Heterotrichea</taxon>
        <taxon>Heterotrichida</taxon>
        <taxon>Stentoridae</taxon>
        <taxon>Stentor</taxon>
    </lineage>
</organism>
<protein>
    <submittedName>
        <fullName evidence="1">Uncharacterized protein</fullName>
    </submittedName>
</protein>
<gene>
    <name evidence="1" type="ORF">SteCoe_26374</name>
</gene>
<accession>A0A1R2BD04</accession>
<comment type="caution">
    <text evidence="1">The sequence shown here is derived from an EMBL/GenBank/DDBJ whole genome shotgun (WGS) entry which is preliminary data.</text>
</comment>
<sequence length="394" mass="46748">MENLVDKYRKICCLSIQELLKLHKMYCITLHPLWGQVVNRYWKVLDKYWTPICQVTSKKNFETLSNNISTLLDLSHTSFVPFDNTLLIELLEYYNIEFFQDDKCIDKTIFSALLVFIFSQYTNIINIYPLLFLAFSVFFALLQDTPQYPHSPQDYKKHLPVVKVIHNKDYSDFLLWLYNNFTNTGEIQENLSSLIHNFINNTSVQIWTSEKYSENKKLLMTCRESFFKLLKLKNSEFKTKKILPIMKSQNKGTFKDMFEKCRLPVEGRSIKLSSPQSLNKIKVMIEINQENQPQPEVKNREYHPELYDTLVQQYKLSSKQSHSGAMTPETLSPRIFKQTRGNTKCVTPNRYYTNEIKFRSSRLEKSFNSKPEYIIRSEKRTYSTKPTKRIKRAR</sequence>
<keyword evidence="2" id="KW-1185">Reference proteome</keyword>